<dbReference type="InterPro" id="IPR003594">
    <property type="entry name" value="HATPase_dom"/>
</dbReference>
<reference evidence="6" key="1">
    <citation type="submission" date="2022-10" db="EMBL/GenBank/DDBJ databases">
        <title>Chitinophaga sp. nov., isolated from soil.</title>
        <authorList>
            <person name="Jeon C.O."/>
        </authorList>
    </citation>
    <scope>NUCLEOTIDE SEQUENCE</scope>
    <source>
        <strain evidence="6">R8</strain>
    </source>
</reference>
<dbReference type="Pfam" id="PF02518">
    <property type="entry name" value="HATPase_c"/>
    <property type="match status" value="1"/>
</dbReference>
<dbReference type="Gene3D" id="1.25.40.10">
    <property type="entry name" value="Tetratricopeptide repeat domain"/>
    <property type="match status" value="2"/>
</dbReference>
<protein>
    <submittedName>
        <fullName evidence="6">Sensor histidine kinase</fullName>
    </submittedName>
</protein>
<dbReference type="InterPro" id="IPR050482">
    <property type="entry name" value="Sensor_HK_TwoCompSys"/>
</dbReference>
<dbReference type="InterPro" id="IPR011990">
    <property type="entry name" value="TPR-like_helical_dom_sf"/>
</dbReference>
<dbReference type="RefSeq" id="WP_264280408.1">
    <property type="nucleotide sequence ID" value="NZ_CP107006.1"/>
</dbReference>
<keyword evidence="3" id="KW-0902">Two-component regulatory system</keyword>
<dbReference type="CDD" id="cd16917">
    <property type="entry name" value="HATPase_UhpB-NarQ-NarX-like"/>
    <property type="match status" value="1"/>
</dbReference>
<dbReference type="Gene3D" id="3.30.565.10">
    <property type="entry name" value="Histidine kinase-like ATPase, C-terminal domain"/>
    <property type="match status" value="1"/>
</dbReference>
<dbReference type="InterPro" id="IPR026000">
    <property type="entry name" value="Apc5_dom"/>
</dbReference>
<evidence type="ECO:0000313" key="7">
    <source>
        <dbReference type="Proteomes" id="UP001162741"/>
    </source>
</evidence>
<keyword evidence="1" id="KW-0808">Transferase</keyword>
<dbReference type="InterPro" id="IPR019734">
    <property type="entry name" value="TPR_rpt"/>
</dbReference>
<accession>A0ABY6J1I8</accession>
<evidence type="ECO:0000313" key="6">
    <source>
        <dbReference type="EMBL" id="UYQ92079.1"/>
    </source>
</evidence>
<evidence type="ECO:0000256" key="1">
    <source>
        <dbReference type="ARBA" id="ARBA00022679"/>
    </source>
</evidence>
<dbReference type="Proteomes" id="UP001162741">
    <property type="component" value="Chromosome"/>
</dbReference>
<dbReference type="Pfam" id="PF12862">
    <property type="entry name" value="ANAPC5"/>
    <property type="match status" value="2"/>
</dbReference>
<dbReference type="Gene3D" id="1.20.5.1930">
    <property type="match status" value="1"/>
</dbReference>
<evidence type="ECO:0000259" key="5">
    <source>
        <dbReference type="PROSITE" id="PS50109"/>
    </source>
</evidence>
<dbReference type="SUPFAM" id="SSF55874">
    <property type="entry name" value="ATPase domain of HSP90 chaperone/DNA topoisomerase II/histidine kinase"/>
    <property type="match status" value="1"/>
</dbReference>
<feature type="domain" description="Histidine kinase" evidence="5">
    <location>
        <begin position="556"/>
        <end position="643"/>
    </location>
</feature>
<keyword evidence="4" id="KW-0812">Transmembrane</keyword>
<evidence type="ECO:0000256" key="2">
    <source>
        <dbReference type="ARBA" id="ARBA00022777"/>
    </source>
</evidence>
<dbReference type="Pfam" id="PF07730">
    <property type="entry name" value="HisKA_3"/>
    <property type="match status" value="1"/>
</dbReference>
<keyword evidence="4" id="KW-0472">Membrane</keyword>
<dbReference type="InterPro" id="IPR011712">
    <property type="entry name" value="Sig_transdc_His_kin_sub3_dim/P"/>
</dbReference>
<keyword evidence="2 6" id="KW-0418">Kinase</keyword>
<gene>
    <name evidence="6" type="ORF">MKQ68_18490</name>
</gene>
<dbReference type="PROSITE" id="PS50109">
    <property type="entry name" value="HIS_KIN"/>
    <property type="match status" value="1"/>
</dbReference>
<dbReference type="EMBL" id="CP107006">
    <property type="protein sequence ID" value="UYQ92079.1"/>
    <property type="molecule type" value="Genomic_DNA"/>
</dbReference>
<sequence length="654" mass="74188">MFLPVFIANFATAQSQTYRDSLRRIIQRNVQDSATVNTYYRYAESFPANRSDSAMHYLNQGKALARKINYHKGVAGYASLYIPHLHAKGEYKEALALTEEALAIYQQLKDEANLIKAYNNVGSEQQSLGNFKIAATNYLTALELAEKLKDNQMRRLLFNNLSSVFMSLEELPRSLEYANRGYELARQLNDKFSMASSLINVAAAEAQLGHYNEAFEKYHEVIALGKQLNDMTIILDGLLNLASIDSEKGRNNQALDLFYEARNITDTFQAPEHRMYALMGLSTTLHQMKRYQEADEFLEQTIALGKAINAGYELRITYKVAAENKEALNELGPALAFRKQYEALNDSLMSEDTRKHVMQQEIISQTAIKDKDIIEKKLLITQKEQQLQAKNKWLIIIGLIMTLLTVVAGIFFMKFRYRQKLHLQRLQTLRKEKEVQLLESFIQGEERERTRISKDLHDSVGGMLSAVKMHFSAIRQESAPLRESSAYGHAMGLLDEAVGEVRKTAHNLMPEMLTRYGLADALQIFCKNISHAQTLQISFYSTGNVKRFKPNFELSVYRIVQELVNNIIKHSRATSALVQLSQHGQLLTITVEDNGVGFDQQSGKNGMGLNSLQSRIRALNGSLEIEAATGQGTTAYIEFDTERLEVEITTEKQE</sequence>
<dbReference type="InterPro" id="IPR005467">
    <property type="entry name" value="His_kinase_dom"/>
</dbReference>
<dbReference type="GO" id="GO:0016301">
    <property type="term" value="F:kinase activity"/>
    <property type="evidence" value="ECO:0007669"/>
    <property type="project" value="UniProtKB-KW"/>
</dbReference>
<dbReference type="Pfam" id="PF13424">
    <property type="entry name" value="TPR_12"/>
    <property type="match status" value="1"/>
</dbReference>
<name>A0ABY6J1I8_9BACT</name>
<dbReference type="PANTHER" id="PTHR24421">
    <property type="entry name" value="NITRATE/NITRITE SENSOR PROTEIN NARX-RELATED"/>
    <property type="match status" value="1"/>
</dbReference>
<dbReference type="SMART" id="SM00387">
    <property type="entry name" value="HATPase_c"/>
    <property type="match status" value="1"/>
</dbReference>
<dbReference type="SMART" id="SM00028">
    <property type="entry name" value="TPR"/>
    <property type="match status" value="5"/>
</dbReference>
<evidence type="ECO:0000256" key="4">
    <source>
        <dbReference type="SAM" id="Phobius"/>
    </source>
</evidence>
<dbReference type="SUPFAM" id="SSF48452">
    <property type="entry name" value="TPR-like"/>
    <property type="match status" value="2"/>
</dbReference>
<feature type="transmembrane region" description="Helical" evidence="4">
    <location>
        <begin position="393"/>
        <end position="415"/>
    </location>
</feature>
<evidence type="ECO:0000256" key="3">
    <source>
        <dbReference type="ARBA" id="ARBA00023012"/>
    </source>
</evidence>
<organism evidence="6 7">
    <name type="scientific">Chitinophaga horti</name>
    <dbReference type="NCBI Taxonomy" id="2920382"/>
    <lineage>
        <taxon>Bacteria</taxon>
        <taxon>Pseudomonadati</taxon>
        <taxon>Bacteroidota</taxon>
        <taxon>Chitinophagia</taxon>
        <taxon>Chitinophagales</taxon>
        <taxon>Chitinophagaceae</taxon>
        <taxon>Chitinophaga</taxon>
    </lineage>
</organism>
<keyword evidence="4" id="KW-1133">Transmembrane helix</keyword>
<keyword evidence="7" id="KW-1185">Reference proteome</keyword>
<proteinExistence type="predicted"/>
<dbReference type="InterPro" id="IPR036890">
    <property type="entry name" value="HATPase_C_sf"/>
</dbReference>